<evidence type="ECO:0000313" key="2">
    <source>
        <dbReference type="EMBL" id="SHF88453.1"/>
    </source>
</evidence>
<dbReference type="InterPro" id="IPR025048">
    <property type="entry name" value="DUF3987"/>
</dbReference>
<proteinExistence type="predicted"/>
<dbReference type="RefSeq" id="WP_073040602.1">
    <property type="nucleotide sequence ID" value="NZ_FQVB01000030.1"/>
</dbReference>
<dbReference type="STRING" id="1121391.SAMN02745206_02847"/>
<feature type="region of interest" description="Disordered" evidence="1">
    <location>
        <begin position="845"/>
        <end position="912"/>
    </location>
</feature>
<dbReference type="OrthoDB" id="110640at2"/>
<sequence>MSRCEKDSNYTEILKSLATLFDPETDVFELCVIHPRRSTSRLWKGPAYGRKPIVAGWFDSPETAARLAAEIDNYAMPDGIYVTLNPVQTDVHARAYNRLKTGIQRTKDDETAAYRHVLIDIDPVRPSGVSSTDEEHRRALDLAWEIHRSWPGLLADSGNGAHLVLRFEKDVQVTEETKSSIKRFLEALHARFQTDQIKIDASVYNPSRLVRLWGTWTRKGDHTKTRPHRPSKILHLPDPWPYVSLDQLDHWSKEYLPVENEDPASSGGRRKAGTSRLNVDAYLAAYGVEVVGRKRKGDATFYQLRNCVFDPAHGPKEAAVVQADDGRLAYHCFHDSCKHRTWHEAKAKISGEDPLVAFLHREAPVSIEPGPKPRPYEPLPPLPPWPMEAFPAPYQRLISEVTESLSVPLEMAATAFLSATAACIGRTRQIYDGREWYQPPILWFALVAPSGSGKSPTCNFIFEPIKRLENEWFIEFRSATAKYKEKLDIWKSAPKEGRGPKPEPPRWRQLLIDDATGESIAEILFQNPRGLLWNSDELAGMMANFDRYSRNKGGTKSRLMTAYDAGQWKVSRVDSNRQSLIPHAAISIFGTIQPEILPTAFSMMDVYSGFFPRFQFIFAERDKPPFYTEARVSAVSKQLLHDTVDHLLRLDFDPDGSPYTVEMDDEARSLFREWQNGIALLPWIDPRGEKLEPFAQKMRGRALRLALVLHELDCYLLAKPDTREKVSRDVMERSIRLADVFLAHQHRASTYLSLKPGRPPSPLHRRIAQAIVELSGEIERGSIPTARIAEHLNAGRDPKFHVSAQSVGKAASDLGLHPRQVRYRGRKCRCIGVDDQALQRLHAVAGPKFSGTPDPNGTKREIPAASARPVSDSKRDTWDAQTGPEDPGVPVVPVAPSNGTAADAHESLDRPGWNVCPGSLKQAMDNEIVEVVF</sequence>
<dbReference type="Pfam" id="PF13148">
    <property type="entry name" value="DUF3987"/>
    <property type="match status" value="1"/>
</dbReference>
<evidence type="ECO:0000313" key="3">
    <source>
        <dbReference type="Proteomes" id="UP000184076"/>
    </source>
</evidence>
<accession>A0A1M5FA60</accession>
<evidence type="ECO:0000256" key="1">
    <source>
        <dbReference type="SAM" id="MobiDB-lite"/>
    </source>
</evidence>
<evidence type="ECO:0008006" key="4">
    <source>
        <dbReference type="Google" id="ProtNLM"/>
    </source>
</evidence>
<organism evidence="2 3">
    <name type="scientific">Desulfacinum infernum DSM 9756</name>
    <dbReference type="NCBI Taxonomy" id="1121391"/>
    <lineage>
        <taxon>Bacteria</taxon>
        <taxon>Pseudomonadati</taxon>
        <taxon>Thermodesulfobacteriota</taxon>
        <taxon>Syntrophobacteria</taxon>
        <taxon>Syntrophobacterales</taxon>
        <taxon>Syntrophobacteraceae</taxon>
        <taxon>Desulfacinum</taxon>
    </lineage>
</organism>
<dbReference type="Proteomes" id="UP000184076">
    <property type="component" value="Unassembled WGS sequence"/>
</dbReference>
<protein>
    <recommendedName>
        <fullName evidence="4">DUF3987 domain-containing protein</fullName>
    </recommendedName>
</protein>
<dbReference type="AlphaFoldDB" id="A0A1M5FA60"/>
<name>A0A1M5FA60_9BACT</name>
<dbReference type="EMBL" id="FQVB01000030">
    <property type="protein sequence ID" value="SHF88453.1"/>
    <property type="molecule type" value="Genomic_DNA"/>
</dbReference>
<keyword evidence="3" id="KW-1185">Reference proteome</keyword>
<reference evidence="3" key="1">
    <citation type="submission" date="2016-11" db="EMBL/GenBank/DDBJ databases">
        <authorList>
            <person name="Varghese N."/>
            <person name="Submissions S."/>
        </authorList>
    </citation>
    <scope>NUCLEOTIDE SEQUENCE [LARGE SCALE GENOMIC DNA]</scope>
    <source>
        <strain evidence="3">DSM 9756</strain>
    </source>
</reference>
<gene>
    <name evidence="2" type="ORF">SAMN02745206_02847</name>
</gene>